<accession>A0A8S5RGY7</accession>
<reference evidence="1" key="1">
    <citation type="journal article" date="2021" name="Proc. Natl. Acad. Sci. U.S.A.">
        <title>A Catalog of Tens of Thousands of Viruses from Human Metagenomes Reveals Hidden Associations with Chronic Diseases.</title>
        <authorList>
            <person name="Tisza M.J."/>
            <person name="Buck C.B."/>
        </authorList>
    </citation>
    <scope>NUCLEOTIDE SEQUENCE</scope>
    <source>
        <strain evidence="1">CtML55</strain>
    </source>
</reference>
<name>A0A8S5RGY7_9VIRU</name>
<dbReference type="EMBL" id="BK059105">
    <property type="protein sequence ID" value="DAE30654.1"/>
    <property type="molecule type" value="Genomic_DNA"/>
</dbReference>
<sequence>MWSVMVRLIDDDYSSILDKDGCQIGDTTRFIGNAKPELHDTGFVKYQSNVEKMRNYMTTIRVDDSYSSKYALMEDTFIKVGKGENQGCLTEKIYKLEPMKKNLIENFLYARENMILLAKGNIGVDGKATISDRGTGRPIPIGDGMIPQIERFASKYAANRVTINTFHTIISTMVEKAEKPTGNHFVFMVNERMWGIVQRVLGDYLSTRKTDGAYLWSRGGEGKYIKVGATFDAYEWGGNVVSFKVDRTLSREFLEPYALCIDLTTGKTSTQPPVAMYSLKGKDYIFNEVLGVGGRSGGDSGVVSTPVAGGMMTIHGYAGIAVFNPYRSFILRCKE</sequence>
<organism evidence="1">
    <name type="scientific">virus sp. ctML55</name>
    <dbReference type="NCBI Taxonomy" id="2827627"/>
    <lineage>
        <taxon>Viruses</taxon>
    </lineage>
</organism>
<proteinExistence type="predicted"/>
<evidence type="ECO:0000313" key="1">
    <source>
        <dbReference type="EMBL" id="DAE30654.1"/>
    </source>
</evidence>
<protein>
    <submittedName>
        <fullName evidence="1">Major capsid protein</fullName>
    </submittedName>
</protein>